<accession>A0A9P5AMI3</accession>
<dbReference type="Proteomes" id="UP000730481">
    <property type="component" value="Unassembled WGS sequence"/>
</dbReference>
<comment type="caution">
    <text evidence="1">The sequence shown here is derived from an EMBL/GenBank/DDBJ whole genome shotgun (WGS) entry which is preliminary data.</text>
</comment>
<protein>
    <submittedName>
        <fullName evidence="1">Uncharacterized protein</fullName>
    </submittedName>
</protein>
<keyword evidence="2" id="KW-1185">Reference proteome</keyword>
<reference evidence="1" key="1">
    <citation type="journal article" date="2017" name="Mycologia">
        <title>Fusarium algeriense, sp. nov., a novel toxigenic crown rot pathogen of durum wheat from Algeria is nested in the Fusarium burgessii species complex.</title>
        <authorList>
            <person name="Laraba I."/>
            <person name="Keddad A."/>
            <person name="Boureghda H."/>
            <person name="Abdallah N."/>
            <person name="Vaughan M.M."/>
            <person name="Proctor R.H."/>
            <person name="Busman M."/>
            <person name="O'Donnell K."/>
        </authorList>
    </citation>
    <scope>NUCLEOTIDE SEQUENCE</scope>
    <source>
        <strain evidence="1">NRRL 25174</strain>
    </source>
</reference>
<reference evidence="1" key="2">
    <citation type="submission" date="2020-02" db="EMBL/GenBank/DDBJ databases">
        <title>Identification and distribution of gene clusters putatively required for synthesis of sphingolipid metabolism inhibitors in phylogenetically diverse species of the filamentous fungus Fusarium.</title>
        <authorList>
            <person name="Kim H.-S."/>
            <person name="Busman M."/>
            <person name="Brown D.W."/>
            <person name="Divon H."/>
            <person name="Uhlig S."/>
            <person name="Proctor R.H."/>
        </authorList>
    </citation>
    <scope>NUCLEOTIDE SEQUENCE</scope>
    <source>
        <strain evidence="1">NRRL 25174</strain>
    </source>
</reference>
<dbReference type="EMBL" id="PVQB02000193">
    <property type="protein sequence ID" value="KAF4341448.1"/>
    <property type="molecule type" value="Genomic_DNA"/>
</dbReference>
<sequence>MKAKHYLEFSPRGKPGVLFSGQVPPAKEVEKSTHVRRQHMYNYITFLRPEIGHMISEYGRVAIKTVCEQLYAGNVRSTPERWFVLQCDRAMWRACFTPLGDDGPEWPWPNIKYPSKVERGELASGRYAHYCEERRYRDAITERENAAIKPKTEDVEAAQAADPNSQFIVTSQAPLLNTGDPEPIDTDLDMRVRMWDTEIRKPFSECDAVGPFEIEATVPLEWYVTKDLAAINSFLPPGITIKLNITNKSVFVTVVDMFSHQHFVEVWKFLRSWGMMTKSRVGSEPKTLLEHFQGFKEAGGFSWET</sequence>
<proteinExistence type="predicted"/>
<evidence type="ECO:0000313" key="2">
    <source>
        <dbReference type="Proteomes" id="UP000730481"/>
    </source>
</evidence>
<name>A0A9P5AMI3_9HYPO</name>
<organism evidence="1 2">
    <name type="scientific">Fusarium beomiforme</name>
    <dbReference type="NCBI Taxonomy" id="44412"/>
    <lineage>
        <taxon>Eukaryota</taxon>
        <taxon>Fungi</taxon>
        <taxon>Dikarya</taxon>
        <taxon>Ascomycota</taxon>
        <taxon>Pezizomycotina</taxon>
        <taxon>Sordariomycetes</taxon>
        <taxon>Hypocreomycetidae</taxon>
        <taxon>Hypocreales</taxon>
        <taxon>Nectriaceae</taxon>
        <taxon>Fusarium</taxon>
        <taxon>Fusarium burgessii species complex</taxon>
    </lineage>
</organism>
<gene>
    <name evidence="1" type="ORF">FBEOM_4609</name>
</gene>
<dbReference type="AlphaFoldDB" id="A0A9P5AMI3"/>
<evidence type="ECO:0000313" key="1">
    <source>
        <dbReference type="EMBL" id="KAF4341448.1"/>
    </source>
</evidence>
<dbReference type="OrthoDB" id="5039969at2759"/>